<gene>
    <name evidence="1" type="ORF">AMECASPLE_030664</name>
</gene>
<keyword evidence="2" id="KW-1185">Reference proteome</keyword>
<proteinExistence type="predicted"/>
<dbReference type="EMBL" id="JAHRIP010013097">
    <property type="protein sequence ID" value="MEQ2285338.1"/>
    <property type="molecule type" value="Genomic_DNA"/>
</dbReference>
<dbReference type="Proteomes" id="UP001469553">
    <property type="component" value="Unassembled WGS sequence"/>
</dbReference>
<evidence type="ECO:0000313" key="2">
    <source>
        <dbReference type="Proteomes" id="UP001469553"/>
    </source>
</evidence>
<reference evidence="1 2" key="1">
    <citation type="submission" date="2021-06" db="EMBL/GenBank/DDBJ databases">
        <authorList>
            <person name="Palmer J.M."/>
        </authorList>
    </citation>
    <scope>NUCLEOTIDE SEQUENCE [LARGE SCALE GENOMIC DNA]</scope>
    <source>
        <strain evidence="1 2">AS_MEX2019</strain>
        <tissue evidence="1">Muscle</tissue>
    </source>
</reference>
<organism evidence="1 2">
    <name type="scientific">Ameca splendens</name>
    <dbReference type="NCBI Taxonomy" id="208324"/>
    <lineage>
        <taxon>Eukaryota</taxon>
        <taxon>Metazoa</taxon>
        <taxon>Chordata</taxon>
        <taxon>Craniata</taxon>
        <taxon>Vertebrata</taxon>
        <taxon>Euteleostomi</taxon>
        <taxon>Actinopterygii</taxon>
        <taxon>Neopterygii</taxon>
        <taxon>Teleostei</taxon>
        <taxon>Neoteleostei</taxon>
        <taxon>Acanthomorphata</taxon>
        <taxon>Ovalentaria</taxon>
        <taxon>Atherinomorphae</taxon>
        <taxon>Cyprinodontiformes</taxon>
        <taxon>Goodeidae</taxon>
        <taxon>Ameca</taxon>
    </lineage>
</organism>
<comment type="caution">
    <text evidence="1">The sequence shown here is derived from an EMBL/GenBank/DDBJ whole genome shotgun (WGS) entry which is preliminary data.</text>
</comment>
<accession>A0ABV0XV14</accession>
<evidence type="ECO:0000313" key="1">
    <source>
        <dbReference type="EMBL" id="MEQ2285338.1"/>
    </source>
</evidence>
<name>A0ABV0XV14_9TELE</name>
<protein>
    <submittedName>
        <fullName evidence="1">Uncharacterized protein</fullName>
    </submittedName>
</protein>
<sequence length="121" mass="13927">MLYHSHFHQRAAPKHQAVLSEQIFSGFRRSREIFGDPVWKHSSSLWDLLETLTGEMRRYTLKALPVGTPSQQRNFSLPQICCPVSLWLGEYILDIAFQMQFRVPAVSSGPHSGVRGEKERM</sequence>